<sequence length="260" mass="28111">MNFPFLDMNEIAVFALILIRVSVILFMFPVFGSNLIPLPVKAGLSLLLTLYLTPIVQVNPQSFPGTVLEGGLMILCEAVMGLTLSLIVSFFFAAVQVGGQLVGYQMGFAIANVFDPVSGGQMSILSNFAFWVTLVLFIVLNGHHIFIRALAHSFEIVPVGHLYAGRSIMPSMIKLSTDMFTLALQIAGPAIVALLLVNAAFGIVAKVVPQINILIVAFPINVGMGLFFFGVSLQLILASMKAHLDEWERVLHSIMTVFGA</sequence>
<dbReference type="Pfam" id="PF01311">
    <property type="entry name" value="Bac_export_1"/>
    <property type="match status" value="1"/>
</dbReference>
<dbReference type="PANTHER" id="PTHR30065">
    <property type="entry name" value="FLAGELLAR BIOSYNTHETIC PROTEIN FLIR"/>
    <property type="match status" value="1"/>
</dbReference>
<comment type="subcellular location">
    <subcellularLocation>
        <location evidence="10">Cell membrane</location>
        <topology evidence="10">Multi-pass membrane protein</topology>
    </subcellularLocation>
    <subcellularLocation>
        <location evidence="10">Bacterial flagellum basal body</location>
    </subcellularLocation>
</comment>
<keyword evidence="4 10" id="KW-1003">Cell membrane</keyword>
<evidence type="ECO:0000256" key="10">
    <source>
        <dbReference type="RuleBase" id="RU362071"/>
    </source>
</evidence>
<comment type="similarity">
    <text evidence="2 10">Belongs to the FliR/MopE/SpaR family.</text>
</comment>
<accession>A0A1M6HJ35</accession>
<keyword evidence="11" id="KW-0966">Cell projection</keyword>
<dbReference type="InterPro" id="IPR002010">
    <property type="entry name" value="T3SS_IM_R"/>
</dbReference>
<dbReference type="GO" id="GO:0044780">
    <property type="term" value="P:bacterial-type flagellum assembly"/>
    <property type="evidence" value="ECO:0007669"/>
    <property type="project" value="UniProtKB-UniRule"/>
</dbReference>
<evidence type="ECO:0000313" key="12">
    <source>
        <dbReference type="Proteomes" id="UP000183994"/>
    </source>
</evidence>
<evidence type="ECO:0000256" key="7">
    <source>
        <dbReference type="ARBA" id="ARBA00023136"/>
    </source>
</evidence>
<keyword evidence="8 10" id="KW-0975">Bacterial flagellum</keyword>
<keyword evidence="11" id="KW-0969">Cilium</keyword>
<keyword evidence="12" id="KW-1185">Reference proteome</keyword>
<dbReference type="EMBL" id="FQZU01000005">
    <property type="protein sequence ID" value="SHJ22193.1"/>
    <property type="molecule type" value="Genomic_DNA"/>
</dbReference>
<protein>
    <recommendedName>
        <fullName evidence="3 9">Flagellar biosynthetic protein FliR</fullName>
    </recommendedName>
</protein>
<gene>
    <name evidence="11" type="ORF">SAMN02745216_01237</name>
</gene>
<evidence type="ECO:0000256" key="2">
    <source>
        <dbReference type="ARBA" id="ARBA00009772"/>
    </source>
</evidence>
<organism evidence="11 12">
    <name type="scientific">Desulfatibacillum alkenivorans DSM 16219</name>
    <dbReference type="NCBI Taxonomy" id="1121393"/>
    <lineage>
        <taxon>Bacteria</taxon>
        <taxon>Pseudomonadati</taxon>
        <taxon>Thermodesulfobacteriota</taxon>
        <taxon>Desulfobacteria</taxon>
        <taxon>Desulfobacterales</taxon>
        <taxon>Desulfatibacillaceae</taxon>
        <taxon>Desulfatibacillum</taxon>
    </lineage>
</organism>
<feature type="transmembrane region" description="Helical" evidence="10">
    <location>
        <begin position="128"/>
        <end position="147"/>
    </location>
</feature>
<dbReference type="GO" id="GO:0005886">
    <property type="term" value="C:plasma membrane"/>
    <property type="evidence" value="ECO:0007669"/>
    <property type="project" value="UniProtKB-SubCell"/>
</dbReference>
<proteinExistence type="inferred from homology"/>
<dbReference type="PANTHER" id="PTHR30065:SF1">
    <property type="entry name" value="SURFACE PRESENTATION OF ANTIGENS PROTEIN SPAR"/>
    <property type="match status" value="1"/>
</dbReference>
<comment type="function">
    <text evidence="1 10">Role in flagellar biosynthesis.</text>
</comment>
<evidence type="ECO:0000256" key="1">
    <source>
        <dbReference type="ARBA" id="ARBA00002578"/>
    </source>
</evidence>
<keyword evidence="6 10" id="KW-1133">Transmembrane helix</keyword>
<dbReference type="PRINTS" id="PR00953">
    <property type="entry name" value="TYPE3IMRPROT"/>
</dbReference>
<keyword evidence="7 10" id="KW-0472">Membrane</keyword>
<evidence type="ECO:0000256" key="6">
    <source>
        <dbReference type="ARBA" id="ARBA00022989"/>
    </source>
</evidence>
<dbReference type="NCBIfam" id="TIGR01400">
    <property type="entry name" value="fliR"/>
    <property type="match status" value="1"/>
</dbReference>
<dbReference type="STRING" id="1121393.SAMN02745216_01237"/>
<evidence type="ECO:0000256" key="8">
    <source>
        <dbReference type="ARBA" id="ARBA00023143"/>
    </source>
</evidence>
<dbReference type="Proteomes" id="UP000183994">
    <property type="component" value="Unassembled WGS sequence"/>
</dbReference>
<feature type="transmembrane region" description="Helical" evidence="10">
    <location>
        <begin position="70"/>
        <end position="95"/>
    </location>
</feature>
<feature type="transmembrane region" description="Helical" evidence="10">
    <location>
        <begin position="179"/>
        <end position="205"/>
    </location>
</feature>
<dbReference type="AlphaFoldDB" id="A0A1M6HJ35"/>
<evidence type="ECO:0000256" key="5">
    <source>
        <dbReference type="ARBA" id="ARBA00022692"/>
    </source>
</evidence>
<name>A0A1M6HJ35_9BACT</name>
<dbReference type="RefSeq" id="WP_073474037.1">
    <property type="nucleotide sequence ID" value="NZ_FQZU01000005.1"/>
</dbReference>
<feature type="transmembrane region" description="Helical" evidence="10">
    <location>
        <begin position="38"/>
        <end position="58"/>
    </location>
</feature>
<evidence type="ECO:0000256" key="9">
    <source>
        <dbReference type="NCBIfam" id="TIGR01400"/>
    </source>
</evidence>
<keyword evidence="5 10" id="KW-0812">Transmembrane</keyword>
<evidence type="ECO:0000313" key="11">
    <source>
        <dbReference type="EMBL" id="SHJ22193.1"/>
    </source>
</evidence>
<dbReference type="OrthoDB" id="9797790at2"/>
<reference evidence="12" key="1">
    <citation type="submission" date="2016-11" db="EMBL/GenBank/DDBJ databases">
        <authorList>
            <person name="Varghese N."/>
            <person name="Submissions S."/>
        </authorList>
    </citation>
    <scope>NUCLEOTIDE SEQUENCE [LARGE SCALE GENOMIC DNA]</scope>
    <source>
        <strain evidence="12">DSM 16219</strain>
    </source>
</reference>
<feature type="transmembrane region" description="Helical" evidence="10">
    <location>
        <begin position="211"/>
        <end position="237"/>
    </location>
</feature>
<evidence type="ECO:0000256" key="4">
    <source>
        <dbReference type="ARBA" id="ARBA00022475"/>
    </source>
</evidence>
<dbReference type="InterPro" id="IPR006303">
    <property type="entry name" value="FliR"/>
</dbReference>
<dbReference type="GO" id="GO:0009425">
    <property type="term" value="C:bacterial-type flagellum basal body"/>
    <property type="evidence" value="ECO:0007669"/>
    <property type="project" value="UniProtKB-SubCell"/>
</dbReference>
<dbReference type="GO" id="GO:0006605">
    <property type="term" value="P:protein targeting"/>
    <property type="evidence" value="ECO:0007669"/>
    <property type="project" value="UniProtKB-UniRule"/>
</dbReference>
<feature type="transmembrane region" description="Helical" evidence="10">
    <location>
        <begin position="12"/>
        <end position="32"/>
    </location>
</feature>
<evidence type="ECO:0000256" key="3">
    <source>
        <dbReference type="ARBA" id="ARBA00021717"/>
    </source>
</evidence>
<keyword evidence="11" id="KW-0282">Flagellum</keyword>